<dbReference type="PANTHER" id="PTHR22603:SF66">
    <property type="entry name" value="ETHANOLAMINE KINASE"/>
    <property type="match status" value="1"/>
</dbReference>
<protein>
    <submittedName>
        <fullName evidence="2">Phosphotransferase family protein</fullName>
    </submittedName>
</protein>
<evidence type="ECO:0000313" key="2">
    <source>
        <dbReference type="EMBL" id="MEI9409073.1"/>
    </source>
</evidence>
<dbReference type="Proteomes" id="UP001387293">
    <property type="component" value="Unassembled WGS sequence"/>
</dbReference>
<dbReference type="InterPro" id="IPR011009">
    <property type="entry name" value="Kinase-like_dom_sf"/>
</dbReference>
<reference evidence="2 3" key="1">
    <citation type="submission" date="2022-12" db="EMBL/GenBank/DDBJ databases">
        <authorList>
            <person name="Muema E."/>
        </authorList>
    </citation>
    <scope>NUCLEOTIDE SEQUENCE [LARGE SCALE GENOMIC DNA]</scope>
    <source>
        <strain evidence="3">1326</strain>
    </source>
</reference>
<evidence type="ECO:0000259" key="1">
    <source>
        <dbReference type="Pfam" id="PF01636"/>
    </source>
</evidence>
<name>A0ABU8KUY0_9HYPH</name>
<dbReference type="SUPFAM" id="SSF56112">
    <property type="entry name" value="Protein kinase-like (PK-like)"/>
    <property type="match status" value="1"/>
</dbReference>
<evidence type="ECO:0000313" key="3">
    <source>
        <dbReference type="Proteomes" id="UP001387293"/>
    </source>
</evidence>
<gene>
    <name evidence="2" type="ORF">O7A60_09870</name>
</gene>
<proteinExistence type="predicted"/>
<dbReference type="Pfam" id="PF01636">
    <property type="entry name" value="APH"/>
    <property type="match status" value="1"/>
</dbReference>
<dbReference type="PANTHER" id="PTHR22603">
    <property type="entry name" value="CHOLINE/ETHANOALAMINE KINASE"/>
    <property type="match status" value="1"/>
</dbReference>
<feature type="domain" description="Aminoglycoside phosphotransferase" evidence="1">
    <location>
        <begin position="27"/>
        <end position="236"/>
    </location>
</feature>
<accession>A0ABU8KUY0</accession>
<dbReference type="EMBL" id="JAPYKS010000006">
    <property type="protein sequence ID" value="MEI9409073.1"/>
    <property type="molecule type" value="Genomic_DNA"/>
</dbReference>
<dbReference type="Gene3D" id="3.90.1200.10">
    <property type="match status" value="1"/>
</dbReference>
<dbReference type="CDD" id="cd05151">
    <property type="entry name" value="ChoK-like"/>
    <property type="match status" value="1"/>
</dbReference>
<comment type="caution">
    <text evidence="2">The sequence shown here is derived from an EMBL/GenBank/DDBJ whole genome shotgun (WGS) entry which is preliminary data.</text>
</comment>
<organism evidence="2 3">
    <name type="scientific">Mesorhizobium salmacidum</name>
    <dbReference type="NCBI Taxonomy" id="3015171"/>
    <lineage>
        <taxon>Bacteria</taxon>
        <taxon>Pseudomonadati</taxon>
        <taxon>Pseudomonadota</taxon>
        <taxon>Alphaproteobacteria</taxon>
        <taxon>Hyphomicrobiales</taxon>
        <taxon>Phyllobacteriaceae</taxon>
        <taxon>Mesorhizobium</taxon>
    </lineage>
</organism>
<keyword evidence="3" id="KW-1185">Reference proteome</keyword>
<dbReference type="Gene3D" id="3.30.200.20">
    <property type="entry name" value="Phosphorylase Kinase, domain 1"/>
    <property type="match status" value="1"/>
</dbReference>
<dbReference type="RefSeq" id="WP_337106084.1">
    <property type="nucleotide sequence ID" value="NZ_JAPYKS010000006.1"/>
</dbReference>
<dbReference type="InterPro" id="IPR002575">
    <property type="entry name" value="Aminoglycoside_PTrfase"/>
</dbReference>
<sequence>MVTDEARARLAAIPVLAGYTGPLERLGGLTNLVFKAGDYCLRIPGKGTEEYINRANEAVAAREAAKAGVSPEVLHADAATGLMVTRYIADAETMSPEKFRERQGSPARAAEAFHKLHASGAVFPFRFELFSMIDDYLKVLSTRDVALPAGYHDVVRAAGSVRSALAVHALPLVACHCDPLCENFLDTGERMWIVDWEYSGMNDPLWDLGDLSVEGKFDAAQDEELMRAYFGGEAKPAERGRVVIYKAMCDLLWTLWGLIQLANNNPADDFRAYADGRFARCKALMETEEFLRHLAAVRQG</sequence>